<sequence>MYPISVFLAVSAVLPTVLSSSIFEKRDDQCAAGYKLCAPAGASSQSPPRIGDEAFQNLLVDMVQSSLPEFKKKRAHPQSDEVATLLCCIESLDCVLMSNLLIPFCYDKFTTNYHLSDGSYGTIFDASYSSAQGDVANLANGVYTLADGKTGDIFSNVAPPDTATLAMPSQFQGSGIGGPIPAGALGFQIITTITSTIPATTVLATTFTPTTIPATVSTSILISPSTITASISSSVLINTVEVSTVITETISNSEVIKTVVTSQPLTSTILNSVVVDTVAVSSTSVSTIPETTLAASTRQATTISARLTTIITTAASSSSSASGSSTSTSTSAQASATSNAASRENSVNSLVVRCAGALFLVAAFMQIL</sequence>
<feature type="signal peptide" evidence="1">
    <location>
        <begin position="1"/>
        <end position="19"/>
    </location>
</feature>
<evidence type="ECO:0000313" key="3">
    <source>
        <dbReference type="Proteomes" id="UP001629113"/>
    </source>
</evidence>
<name>A0ABR4PCT1_9HELO</name>
<dbReference type="Proteomes" id="UP001629113">
    <property type="component" value="Unassembled WGS sequence"/>
</dbReference>
<dbReference type="EMBL" id="JBFCZG010000006">
    <property type="protein sequence ID" value="KAL3421126.1"/>
    <property type="molecule type" value="Genomic_DNA"/>
</dbReference>
<protein>
    <submittedName>
        <fullName evidence="2">Uncharacterized protein</fullName>
    </submittedName>
</protein>
<gene>
    <name evidence="2" type="ORF">PVAG01_07571</name>
</gene>
<feature type="chain" id="PRO_5045951244" evidence="1">
    <location>
        <begin position="20"/>
        <end position="368"/>
    </location>
</feature>
<organism evidence="2 3">
    <name type="scientific">Phlyctema vagabunda</name>
    <dbReference type="NCBI Taxonomy" id="108571"/>
    <lineage>
        <taxon>Eukaryota</taxon>
        <taxon>Fungi</taxon>
        <taxon>Dikarya</taxon>
        <taxon>Ascomycota</taxon>
        <taxon>Pezizomycotina</taxon>
        <taxon>Leotiomycetes</taxon>
        <taxon>Helotiales</taxon>
        <taxon>Dermateaceae</taxon>
        <taxon>Phlyctema</taxon>
    </lineage>
</organism>
<reference evidence="2 3" key="1">
    <citation type="submission" date="2024-06" db="EMBL/GenBank/DDBJ databases">
        <title>Complete genome of Phlyctema vagabunda strain 19-DSS-EL-015.</title>
        <authorList>
            <person name="Fiorenzani C."/>
        </authorList>
    </citation>
    <scope>NUCLEOTIDE SEQUENCE [LARGE SCALE GENOMIC DNA]</scope>
    <source>
        <strain evidence="2 3">19-DSS-EL-015</strain>
    </source>
</reference>
<keyword evidence="3" id="KW-1185">Reference proteome</keyword>
<comment type="caution">
    <text evidence="2">The sequence shown here is derived from an EMBL/GenBank/DDBJ whole genome shotgun (WGS) entry which is preliminary data.</text>
</comment>
<proteinExistence type="predicted"/>
<accession>A0ABR4PCT1</accession>
<keyword evidence="1" id="KW-0732">Signal</keyword>
<evidence type="ECO:0000256" key="1">
    <source>
        <dbReference type="SAM" id="SignalP"/>
    </source>
</evidence>
<evidence type="ECO:0000313" key="2">
    <source>
        <dbReference type="EMBL" id="KAL3421126.1"/>
    </source>
</evidence>